<dbReference type="Proteomes" id="UP000299102">
    <property type="component" value="Unassembled WGS sequence"/>
</dbReference>
<protein>
    <submittedName>
        <fullName evidence="1">Uncharacterized protein</fullName>
    </submittedName>
</protein>
<accession>A0A4C1TPT4</accession>
<proteinExistence type="predicted"/>
<comment type="caution">
    <text evidence="1">The sequence shown here is derived from an EMBL/GenBank/DDBJ whole genome shotgun (WGS) entry which is preliminary data.</text>
</comment>
<reference evidence="1 2" key="1">
    <citation type="journal article" date="2019" name="Commun. Biol.">
        <title>The bagworm genome reveals a unique fibroin gene that provides high tensile strength.</title>
        <authorList>
            <person name="Kono N."/>
            <person name="Nakamura H."/>
            <person name="Ohtoshi R."/>
            <person name="Tomita M."/>
            <person name="Numata K."/>
            <person name="Arakawa K."/>
        </authorList>
    </citation>
    <scope>NUCLEOTIDE SEQUENCE [LARGE SCALE GENOMIC DNA]</scope>
</reference>
<gene>
    <name evidence="1" type="ORF">EVAR_12546_1</name>
</gene>
<dbReference type="EMBL" id="BGZK01000075">
    <property type="protein sequence ID" value="GBP15964.1"/>
    <property type="molecule type" value="Genomic_DNA"/>
</dbReference>
<organism evidence="1 2">
    <name type="scientific">Eumeta variegata</name>
    <name type="common">Bagworm moth</name>
    <name type="synonym">Eumeta japonica</name>
    <dbReference type="NCBI Taxonomy" id="151549"/>
    <lineage>
        <taxon>Eukaryota</taxon>
        <taxon>Metazoa</taxon>
        <taxon>Ecdysozoa</taxon>
        <taxon>Arthropoda</taxon>
        <taxon>Hexapoda</taxon>
        <taxon>Insecta</taxon>
        <taxon>Pterygota</taxon>
        <taxon>Neoptera</taxon>
        <taxon>Endopterygota</taxon>
        <taxon>Lepidoptera</taxon>
        <taxon>Glossata</taxon>
        <taxon>Ditrysia</taxon>
        <taxon>Tineoidea</taxon>
        <taxon>Psychidae</taxon>
        <taxon>Oiketicinae</taxon>
        <taxon>Eumeta</taxon>
    </lineage>
</organism>
<name>A0A4C1TPT4_EUMVA</name>
<dbReference type="AlphaFoldDB" id="A0A4C1TPT4"/>
<sequence>MTSRVQPNLVSRGSKIDSPFACLKIDCPYPARSASAHHNIPRPQPYCLPFNCFPQHTKLCRSELPANDEMRRYNAPRPFLLLPRVLILRHCDAFVTNFVYESQRSRRLQGSTPRPLDPSGLRPTGKELIYII</sequence>
<evidence type="ECO:0000313" key="2">
    <source>
        <dbReference type="Proteomes" id="UP000299102"/>
    </source>
</evidence>
<evidence type="ECO:0000313" key="1">
    <source>
        <dbReference type="EMBL" id="GBP15964.1"/>
    </source>
</evidence>
<keyword evidence="2" id="KW-1185">Reference proteome</keyword>